<dbReference type="RefSeq" id="WP_344733893.1">
    <property type="nucleotide sequence ID" value="NZ_BAAAZH010000017.1"/>
</dbReference>
<dbReference type="SUPFAM" id="SSF56059">
    <property type="entry name" value="Glutathione synthetase ATP-binding domain-like"/>
    <property type="match status" value="1"/>
</dbReference>
<keyword evidence="9 10" id="KW-0961">Cell wall biogenesis/degradation</keyword>
<dbReference type="PANTHER" id="PTHR23132">
    <property type="entry name" value="D-ALANINE--D-ALANINE LIGASE"/>
    <property type="match status" value="1"/>
</dbReference>
<keyword evidence="5 11" id="KW-0547">Nucleotide-binding</keyword>
<evidence type="ECO:0000256" key="6">
    <source>
        <dbReference type="ARBA" id="ARBA00022840"/>
    </source>
</evidence>
<evidence type="ECO:0000256" key="2">
    <source>
        <dbReference type="ARBA" id="ARBA00010871"/>
    </source>
</evidence>
<dbReference type="PROSITE" id="PS50975">
    <property type="entry name" value="ATP_GRASP"/>
    <property type="match status" value="1"/>
</dbReference>
<dbReference type="GO" id="GO:0016874">
    <property type="term" value="F:ligase activity"/>
    <property type="evidence" value="ECO:0007669"/>
    <property type="project" value="UniProtKB-KW"/>
</dbReference>
<evidence type="ECO:0000313" key="13">
    <source>
        <dbReference type="EMBL" id="GAA4121466.1"/>
    </source>
</evidence>
<keyword evidence="14" id="KW-1185">Reference proteome</keyword>
<comment type="similarity">
    <text evidence="2 10">Belongs to the D-alanine--D-alanine ligase family.</text>
</comment>
<dbReference type="Proteomes" id="UP001501495">
    <property type="component" value="Unassembled WGS sequence"/>
</dbReference>
<dbReference type="PIRSF" id="PIRSF039102">
    <property type="entry name" value="Ddl/VanB"/>
    <property type="match status" value="1"/>
</dbReference>
<dbReference type="Gene3D" id="3.40.50.20">
    <property type="match status" value="1"/>
</dbReference>
<evidence type="ECO:0000256" key="9">
    <source>
        <dbReference type="ARBA" id="ARBA00023316"/>
    </source>
</evidence>
<dbReference type="Gene3D" id="3.30.1490.20">
    <property type="entry name" value="ATP-grasp fold, A domain"/>
    <property type="match status" value="1"/>
</dbReference>
<dbReference type="SUPFAM" id="SSF52440">
    <property type="entry name" value="PreATP-grasp domain"/>
    <property type="match status" value="1"/>
</dbReference>
<proteinExistence type="inferred from homology"/>
<keyword evidence="8 10" id="KW-0573">Peptidoglycan synthesis</keyword>
<keyword evidence="6 11" id="KW-0067">ATP-binding</keyword>
<evidence type="ECO:0000256" key="7">
    <source>
        <dbReference type="ARBA" id="ARBA00022960"/>
    </source>
</evidence>
<evidence type="ECO:0000256" key="10">
    <source>
        <dbReference type="HAMAP-Rule" id="MF_00047"/>
    </source>
</evidence>
<evidence type="ECO:0000256" key="1">
    <source>
        <dbReference type="ARBA" id="ARBA00004496"/>
    </source>
</evidence>
<comment type="function">
    <text evidence="10">Cell wall formation.</text>
</comment>
<dbReference type="Pfam" id="PF07478">
    <property type="entry name" value="Dala_Dala_lig_C"/>
    <property type="match status" value="1"/>
</dbReference>
<accession>A0ABP7XM85</accession>
<evidence type="ECO:0000256" key="11">
    <source>
        <dbReference type="PROSITE-ProRule" id="PRU00409"/>
    </source>
</evidence>
<comment type="pathway">
    <text evidence="10">Cell wall biogenesis; peptidoglycan biosynthesis.</text>
</comment>
<evidence type="ECO:0000256" key="8">
    <source>
        <dbReference type="ARBA" id="ARBA00022984"/>
    </source>
</evidence>
<organism evidence="13 14">
    <name type="scientific">Nocardioides fonticola</name>
    <dbReference type="NCBI Taxonomy" id="450363"/>
    <lineage>
        <taxon>Bacteria</taxon>
        <taxon>Bacillati</taxon>
        <taxon>Actinomycetota</taxon>
        <taxon>Actinomycetes</taxon>
        <taxon>Propionibacteriales</taxon>
        <taxon>Nocardioidaceae</taxon>
        <taxon>Nocardioides</taxon>
    </lineage>
</organism>
<dbReference type="Pfam" id="PF01820">
    <property type="entry name" value="Dala_Dala_lig_N"/>
    <property type="match status" value="1"/>
</dbReference>
<dbReference type="EMBL" id="BAAAZH010000017">
    <property type="protein sequence ID" value="GAA4121466.1"/>
    <property type="molecule type" value="Genomic_DNA"/>
</dbReference>
<dbReference type="InterPro" id="IPR013815">
    <property type="entry name" value="ATP_grasp_subdomain_1"/>
</dbReference>
<feature type="domain" description="ATP-grasp" evidence="12">
    <location>
        <begin position="113"/>
        <end position="308"/>
    </location>
</feature>
<dbReference type="InterPro" id="IPR011127">
    <property type="entry name" value="Dala_Dala_lig_N"/>
</dbReference>
<dbReference type="PROSITE" id="PS00844">
    <property type="entry name" value="DALA_DALA_LIGASE_2"/>
    <property type="match status" value="1"/>
</dbReference>
<evidence type="ECO:0000256" key="5">
    <source>
        <dbReference type="ARBA" id="ARBA00022741"/>
    </source>
</evidence>
<dbReference type="InterPro" id="IPR011761">
    <property type="entry name" value="ATP-grasp"/>
</dbReference>
<protein>
    <recommendedName>
        <fullName evidence="10">D-alanine--D-alanine ligase</fullName>
        <ecNumber evidence="10">6.3.2.4</ecNumber>
    </recommendedName>
    <alternativeName>
        <fullName evidence="10">D-Ala-D-Ala ligase</fullName>
    </alternativeName>
    <alternativeName>
        <fullName evidence="10">D-alanylalanine synthetase</fullName>
    </alternativeName>
</protein>
<sequence>MTRVAVIGGGTSAEHEVSLASAAGVVGALLEGGHDPVALTIDRDGDWHDAGGCLIGLPGVVHVLRTCDVVLPMVHGRGGEDGALAALCAFVGVPCVGTPLTGSAIGMDKAAAKLAAADLGIRVASGRVLTRASAAGYEGTGPAVVKPVGAGSSRGVTLVEDAAALPAALAAAFEHDDRVLVEEVVRGREIDVAVLGRPDGSRRVAPMLEILRDGVFDFDAKYGGEPPFVVPAPLDDATWARLRADAVALYDALGCRGVARVDFFVPDDGVPVFNEINTVPGFTPASQVPRMFAADGLSYVELVDLLVADAS</sequence>
<dbReference type="InterPro" id="IPR000291">
    <property type="entry name" value="D-Ala_lig_Van_CS"/>
</dbReference>
<evidence type="ECO:0000256" key="4">
    <source>
        <dbReference type="ARBA" id="ARBA00022598"/>
    </source>
</evidence>
<evidence type="ECO:0000256" key="3">
    <source>
        <dbReference type="ARBA" id="ARBA00022490"/>
    </source>
</evidence>
<comment type="caution">
    <text evidence="13">The sequence shown here is derived from an EMBL/GenBank/DDBJ whole genome shotgun (WGS) entry which is preliminary data.</text>
</comment>
<dbReference type="NCBIfam" id="TIGR01205">
    <property type="entry name" value="D_ala_D_alaTIGR"/>
    <property type="match status" value="1"/>
</dbReference>
<dbReference type="Gene3D" id="3.30.470.20">
    <property type="entry name" value="ATP-grasp fold, B domain"/>
    <property type="match status" value="1"/>
</dbReference>
<evidence type="ECO:0000259" key="12">
    <source>
        <dbReference type="PROSITE" id="PS50975"/>
    </source>
</evidence>
<comment type="subcellular location">
    <subcellularLocation>
        <location evidence="1 10">Cytoplasm</location>
    </subcellularLocation>
</comment>
<dbReference type="InterPro" id="IPR005905">
    <property type="entry name" value="D_ala_D_ala"/>
</dbReference>
<dbReference type="InterPro" id="IPR016185">
    <property type="entry name" value="PreATP-grasp_dom_sf"/>
</dbReference>
<evidence type="ECO:0000313" key="14">
    <source>
        <dbReference type="Proteomes" id="UP001501495"/>
    </source>
</evidence>
<keyword evidence="7 10" id="KW-0133">Cell shape</keyword>
<dbReference type="PANTHER" id="PTHR23132:SF23">
    <property type="entry name" value="D-ALANINE--D-ALANINE LIGASE B"/>
    <property type="match status" value="1"/>
</dbReference>
<dbReference type="InterPro" id="IPR011095">
    <property type="entry name" value="Dala_Dala_lig_C"/>
</dbReference>
<dbReference type="HAMAP" id="MF_00047">
    <property type="entry name" value="Dala_Dala_lig"/>
    <property type="match status" value="1"/>
</dbReference>
<reference evidence="14" key="1">
    <citation type="journal article" date="2019" name="Int. J. Syst. Evol. Microbiol.">
        <title>The Global Catalogue of Microorganisms (GCM) 10K type strain sequencing project: providing services to taxonomists for standard genome sequencing and annotation.</title>
        <authorList>
            <consortium name="The Broad Institute Genomics Platform"/>
            <consortium name="The Broad Institute Genome Sequencing Center for Infectious Disease"/>
            <person name="Wu L."/>
            <person name="Ma J."/>
        </authorList>
    </citation>
    <scope>NUCLEOTIDE SEQUENCE [LARGE SCALE GENOMIC DNA]</scope>
    <source>
        <strain evidence="14">JCM 16703</strain>
    </source>
</reference>
<dbReference type="PROSITE" id="PS00843">
    <property type="entry name" value="DALA_DALA_LIGASE_1"/>
    <property type="match status" value="1"/>
</dbReference>
<gene>
    <name evidence="13" type="primary">ddlA_2</name>
    <name evidence="10" type="synonym">ddl</name>
    <name evidence="13" type="ORF">GCM10022215_26460</name>
</gene>
<keyword evidence="4 10" id="KW-0436">Ligase</keyword>
<name>A0ABP7XM85_9ACTN</name>
<keyword evidence="3 10" id="KW-0963">Cytoplasm</keyword>
<dbReference type="EC" id="6.3.2.4" evidence="10"/>
<comment type="catalytic activity">
    <reaction evidence="10">
        <text>2 D-alanine + ATP = D-alanyl-D-alanine + ADP + phosphate + H(+)</text>
        <dbReference type="Rhea" id="RHEA:11224"/>
        <dbReference type="ChEBI" id="CHEBI:15378"/>
        <dbReference type="ChEBI" id="CHEBI:30616"/>
        <dbReference type="ChEBI" id="CHEBI:43474"/>
        <dbReference type="ChEBI" id="CHEBI:57416"/>
        <dbReference type="ChEBI" id="CHEBI:57822"/>
        <dbReference type="ChEBI" id="CHEBI:456216"/>
        <dbReference type="EC" id="6.3.2.4"/>
    </reaction>
</comment>